<evidence type="ECO:0000313" key="1">
    <source>
        <dbReference type="EMBL" id="XDQ50954.1"/>
    </source>
</evidence>
<dbReference type="EMBL" id="CP163443">
    <property type="protein sequence ID" value="XDQ50954.1"/>
    <property type="molecule type" value="Genomic_DNA"/>
</dbReference>
<dbReference type="RefSeq" id="WP_369244302.1">
    <property type="nucleotide sequence ID" value="NZ_CP163443.1"/>
</dbReference>
<dbReference type="AlphaFoldDB" id="A0AB39R821"/>
<evidence type="ECO:0008006" key="2">
    <source>
        <dbReference type="Google" id="ProtNLM"/>
    </source>
</evidence>
<protein>
    <recommendedName>
        <fullName evidence="2">CdiI immunity protein domain-containing protein</fullName>
    </recommendedName>
</protein>
<proteinExistence type="predicted"/>
<reference evidence="1" key="1">
    <citation type="submission" date="2024-07" db="EMBL/GenBank/DDBJ databases">
        <authorList>
            <person name="Yu S.T."/>
        </authorList>
    </citation>
    <scope>NUCLEOTIDE SEQUENCE</scope>
    <source>
        <strain evidence="1">R41</strain>
    </source>
</reference>
<accession>A0AB39R821</accession>
<name>A0AB39R821_9ACTN</name>
<gene>
    <name evidence="1" type="ORF">AB5J53_04210</name>
</gene>
<sequence>MHDKPLLKSVGELLRRRHGSSRPTHQAGPDGFALDSLKVSGFTAGTLSPEDEARLADEVAQLLPHHWDLPTKSVEALTPLIDHLGGQRELMAWLDRHPGRPRLIARIYVLLGHLDRYSDDPAVLAAVRHARAQDPYPTGLRGYLTPETNDETLGGLAFRIEELLGDNREEEATTLALTTADWLRRAARNADTPNSDVREMGELMDHMHQDISEAVPRS</sequence>
<organism evidence="1">
    <name type="scientific">Streptomyces sp. R41</name>
    <dbReference type="NCBI Taxonomy" id="3238632"/>
    <lineage>
        <taxon>Bacteria</taxon>
        <taxon>Bacillati</taxon>
        <taxon>Actinomycetota</taxon>
        <taxon>Actinomycetes</taxon>
        <taxon>Kitasatosporales</taxon>
        <taxon>Streptomycetaceae</taxon>
        <taxon>Streptomyces</taxon>
    </lineage>
</organism>